<dbReference type="PANTHER" id="PTHR10492">
    <property type="match status" value="1"/>
</dbReference>
<evidence type="ECO:0000259" key="2">
    <source>
        <dbReference type="Pfam" id="PF05970"/>
    </source>
</evidence>
<feature type="domain" description="DNA helicase Pif1-like DEAD-box helicase" evidence="2">
    <location>
        <begin position="81"/>
        <end position="146"/>
    </location>
</feature>
<dbReference type="GO" id="GO:0016787">
    <property type="term" value="F:hydrolase activity"/>
    <property type="evidence" value="ECO:0007669"/>
    <property type="project" value="UniProtKB-KW"/>
</dbReference>
<dbReference type="InterPro" id="IPR027417">
    <property type="entry name" value="P-loop_NTPase"/>
</dbReference>
<keyword evidence="1 3" id="KW-0347">Helicase</keyword>
<reference evidence="3" key="1">
    <citation type="submission" date="2020-08" db="EMBL/GenBank/DDBJ databases">
        <title>Multicomponent nature underlies the extraordinary mechanical properties of spider dragline silk.</title>
        <authorList>
            <person name="Kono N."/>
            <person name="Nakamura H."/>
            <person name="Mori M."/>
            <person name="Yoshida Y."/>
            <person name="Ohtoshi R."/>
            <person name="Malay A.D."/>
            <person name="Moran D.A.P."/>
            <person name="Tomita M."/>
            <person name="Numata K."/>
            <person name="Arakawa K."/>
        </authorList>
    </citation>
    <scope>NUCLEOTIDE SEQUENCE</scope>
</reference>
<organism evidence="3 4">
    <name type="scientific">Trichonephila inaurata madagascariensis</name>
    <dbReference type="NCBI Taxonomy" id="2747483"/>
    <lineage>
        <taxon>Eukaryota</taxon>
        <taxon>Metazoa</taxon>
        <taxon>Ecdysozoa</taxon>
        <taxon>Arthropoda</taxon>
        <taxon>Chelicerata</taxon>
        <taxon>Arachnida</taxon>
        <taxon>Araneae</taxon>
        <taxon>Araneomorphae</taxon>
        <taxon>Entelegynae</taxon>
        <taxon>Araneoidea</taxon>
        <taxon>Nephilidae</taxon>
        <taxon>Trichonephila</taxon>
        <taxon>Trichonephila inaurata</taxon>
    </lineage>
</organism>
<dbReference type="GO" id="GO:0005524">
    <property type="term" value="F:ATP binding"/>
    <property type="evidence" value="ECO:0007669"/>
    <property type="project" value="UniProtKB-KW"/>
</dbReference>
<protein>
    <recommendedName>
        <fullName evidence="1">ATP-dependent DNA helicase</fullName>
        <ecNumber evidence="1">5.6.2.3</ecNumber>
    </recommendedName>
</protein>
<dbReference type="GO" id="GO:0043139">
    <property type="term" value="F:5'-3' DNA helicase activity"/>
    <property type="evidence" value="ECO:0007669"/>
    <property type="project" value="UniProtKB-EC"/>
</dbReference>
<dbReference type="EC" id="5.6.2.3" evidence="1"/>
<keyword evidence="1" id="KW-0547">Nucleotide-binding</keyword>
<keyword evidence="4" id="KW-1185">Reference proteome</keyword>
<accession>A0A8X6MJG9</accession>
<gene>
    <name evidence="3" type="primary">ANCCEY_12347</name>
    <name evidence="3" type="ORF">TNIN_218221</name>
</gene>
<evidence type="ECO:0000313" key="4">
    <source>
        <dbReference type="Proteomes" id="UP000886998"/>
    </source>
</evidence>
<dbReference type="GO" id="GO:0006281">
    <property type="term" value="P:DNA repair"/>
    <property type="evidence" value="ECO:0007669"/>
    <property type="project" value="UniProtKB-KW"/>
</dbReference>
<dbReference type="EMBL" id="BMAV01027207">
    <property type="protein sequence ID" value="GFS57208.1"/>
    <property type="molecule type" value="Genomic_DNA"/>
</dbReference>
<sequence>MDLTSSSHLTWGRFLSRFRSIPTSLWSPSAKKNIEYCDALFNNTLLILDDKILFITCNKLALYGLPEPVHDQPELTTRSDSATCKIFVWNEATMSHRNAFHVLDKSLQDLRGSSAIMGGATVVLAGDFRQTLPIVTRSTPAGQINACPV</sequence>
<dbReference type="Gene3D" id="3.40.50.300">
    <property type="entry name" value="P-loop containing nucleotide triphosphate hydrolases"/>
    <property type="match status" value="1"/>
</dbReference>
<evidence type="ECO:0000313" key="3">
    <source>
        <dbReference type="EMBL" id="GFS57208.1"/>
    </source>
</evidence>
<dbReference type="PANTHER" id="PTHR10492:SF57">
    <property type="entry name" value="ATP-DEPENDENT DNA HELICASE"/>
    <property type="match status" value="1"/>
</dbReference>
<comment type="similarity">
    <text evidence="1">Belongs to the helicase family.</text>
</comment>
<proteinExistence type="inferred from homology"/>
<keyword evidence="1" id="KW-0234">DNA repair</keyword>
<dbReference type="OrthoDB" id="6435739at2759"/>
<dbReference type="Proteomes" id="UP000886998">
    <property type="component" value="Unassembled WGS sequence"/>
</dbReference>
<dbReference type="InterPro" id="IPR010285">
    <property type="entry name" value="DNA_helicase_pif1-like_DEAD"/>
</dbReference>
<dbReference type="GO" id="GO:0000723">
    <property type="term" value="P:telomere maintenance"/>
    <property type="evidence" value="ECO:0007669"/>
    <property type="project" value="InterPro"/>
</dbReference>
<comment type="catalytic activity">
    <reaction evidence="1">
        <text>ATP + H2O = ADP + phosphate + H(+)</text>
        <dbReference type="Rhea" id="RHEA:13065"/>
        <dbReference type="ChEBI" id="CHEBI:15377"/>
        <dbReference type="ChEBI" id="CHEBI:15378"/>
        <dbReference type="ChEBI" id="CHEBI:30616"/>
        <dbReference type="ChEBI" id="CHEBI:43474"/>
        <dbReference type="ChEBI" id="CHEBI:456216"/>
        <dbReference type="EC" id="5.6.2.3"/>
    </reaction>
</comment>
<comment type="cofactor">
    <cofactor evidence="1">
        <name>Mg(2+)</name>
        <dbReference type="ChEBI" id="CHEBI:18420"/>
    </cofactor>
</comment>
<name>A0A8X6MJG9_9ARAC</name>
<dbReference type="AlphaFoldDB" id="A0A8X6MJG9"/>
<keyword evidence="1" id="KW-0227">DNA damage</keyword>
<keyword evidence="1" id="KW-0233">DNA recombination</keyword>
<evidence type="ECO:0000256" key="1">
    <source>
        <dbReference type="RuleBase" id="RU363044"/>
    </source>
</evidence>
<dbReference type="GO" id="GO:0006310">
    <property type="term" value="P:DNA recombination"/>
    <property type="evidence" value="ECO:0007669"/>
    <property type="project" value="UniProtKB-KW"/>
</dbReference>
<comment type="caution">
    <text evidence="3">The sequence shown here is derived from an EMBL/GenBank/DDBJ whole genome shotgun (WGS) entry which is preliminary data.</text>
</comment>
<keyword evidence="1" id="KW-0067">ATP-binding</keyword>
<keyword evidence="1" id="KW-0378">Hydrolase</keyword>
<dbReference type="Pfam" id="PF05970">
    <property type="entry name" value="PIF1"/>
    <property type="match status" value="1"/>
</dbReference>